<keyword evidence="7" id="KW-0472">Membrane</keyword>
<dbReference type="Proteomes" id="UP000077755">
    <property type="component" value="Chromosome 8"/>
</dbReference>
<keyword evidence="6" id="KW-0539">Nucleus</keyword>
<sequence length="709" mass="82393">MENQTVVDKVGEPKVGMIFESYEQLLCYYESYAKQEGFAVFQRTSTKGEGDKIYKTLSCCREGQRASKLKNEFRLKPSTGINCKARINIIIGADGSCIINSLELSHNHTLSPEKSRFYRCNRALNPYINKKLELNDIAGIRPNKSYRSIIVEAGGPENVPFMEKDCRNFLDKVRRLRLGEGDANAINEYFLRMQADNSNFFYTMDLDETGQLKNVFWADARIRASYEEFGDVITFDTTYLTNKYDMPFAPFIGVNHHGQSILLGCGLISKEDINNFIWLFKSWLAYKAMKNAIQEVFPEARHRWCLWHIMKKLPEKLKGFDEYDSIKVVLKNAVYNSLSRDEFEESWNKMIENFQLQSNEWLNGLYDERSRWVPIYVKDVFWAGMSTTQRSESMNSFFDGYVNSKTTLKQFVEQYDNALANKVAKENQEDFNSYNSTYPCITDYEMEKQVQSIYTNVKFKEFQQELKGKLYCEVSAIQSEESKYKVVEDCMFGESRRHLSFKVALNENDQEVMCNCKLFEFKGILCRHAISVLIHRRIYTIPSKYILRRWRKDIKKCHTRVKINYNAMAVKIETQRFEKMCNAFYEVADLAMDDDSKSLKVMEWIDSLKNTLQGDTSVNVIDSSQDNQMKNVSGAVNTEQVKITDPVVVRGKGRPPSKRKMSAVEKVVVKKKGSRRKTENKIIQVCDFNIIILCLFVILICVHGTYINC</sequence>
<dbReference type="Pfam" id="PF10551">
    <property type="entry name" value="MULE"/>
    <property type="match status" value="1"/>
</dbReference>
<dbReference type="PANTHER" id="PTHR31669">
    <property type="entry name" value="PROTEIN FAR1-RELATED SEQUENCE 10-RELATED"/>
    <property type="match status" value="1"/>
</dbReference>
<evidence type="ECO:0000256" key="4">
    <source>
        <dbReference type="ARBA" id="ARBA00022833"/>
    </source>
</evidence>
<protein>
    <recommendedName>
        <fullName evidence="6">Protein FAR1-RELATED SEQUENCE</fullName>
    </recommendedName>
</protein>
<reference evidence="9" key="1">
    <citation type="journal article" date="2016" name="Nat. Genet.">
        <title>A high-quality carrot genome assembly provides new insights into carotenoid accumulation and asterid genome evolution.</title>
        <authorList>
            <person name="Iorizzo M."/>
            <person name="Ellison S."/>
            <person name="Senalik D."/>
            <person name="Zeng P."/>
            <person name="Satapoomin P."/>
            <person name="Huang J."/>
            <person name="Bowman M."/>
            <person name="Iovene M."/>
            <person name="Sanseverino W."/>
            <person name="Cavagnaro P."/>
            <person name="Yildiz M."/>
            <person name="Macko-Podgorni A."/>
            <person name="Moranska E."/>
            <person name="Grzebelus E."/>
            <person name="Grzebelus D."/>
            <person name="Ashrafi H."/>
            <person name="Zheng Z."/>
            <person name="Cheng S."/>
            <person name="Spooner D."/>
            <person name="Van Deynze A."/>
            <person name="Simon P."/>
        </authorList>
    </citation>
    <scope>NUCLEOTIDE SEQUENCE</scope>
    <source>
        <tissue evidence="9">Leaf</tissue>
    </source>
</reference>
<dbReference type="InterPro" id="IPR006564">
    <property type="entry name" value="Znf_PMZ"/>
</dbReference>
<keyword evidence="4 6" id="KW-0862">Zinc</keyword>
<dbReference type="InterPro" id="IPR031052">
    <property type="entry name" value="FHY3/FAR1"/>
</dbReference>
<dbReference type="SMART" id="SM00575">
    <property type="entry name" value="ZnF_PMZ"/>
    <property type="match status" value="1"/>
</dbReference>
<name>A0AAF1BAM4_DAUCS</name>
<keyword evidence="7" id="KW-1133">Transmembrane helix</keyword>
<dbReference type="InterPro" id="IPR007527">
    <property type="entry name" value="Znf_SWIM"/>
</dbReference>
<evidence type="ECO:0000313" key="10">
    <source>
        <dbReference type="Proteomes" id="UP000077755"/>
    </source>
</evidence>
<organism evidence="9 10">
    <name type="scientific">Daucus carota subsp. sativus</name>
    <name type="common">Carrot</name>
    <dbReference type="NCBI Taxonomy" id="79200"/>
    <lineage>
        <taxon>Eukaryota</taxon>
        <taxon>Viridiplantae</taxon>
        <taxon>Streptophyta</taxon>
        <taxon>Embryophyta</taxon>
        <taxon>Tracheophyta</taxon>
        <taxon>Spermatophyta</taxon>
        <taxon>Magnoliopsida</taxon>
        <taxon>eudicotyledons</taxon>
        <taxon>Gunneridae</taxon>
        <taxon>Pentapetalae</taxon>
        <taxon>asterids</taxon>
        <taxon>campanulids</taxon>
        <taxon>Apiales</taxon>
        <taxon>Apiaceae</taxon>
        <taxon>Apioideae</taxon>
        <taxon>Scandiceae</taxon>
        <taxon>Daucinae</taxon>
        <taxon>Daucus</taxon>
        <taxon>Daucus sect. Daucus</taxon>
    </lineage>
</organism>
<keyword evidence="3 5" id="KW-0863">Zinc-finger</keyword>
<dbReference type="Pfam" id="PF03101">
    <property type="entry name" value="FAR1"/>
    <property type="match status" value="1"/>
</dbReference>
<evidence type="ECO:0000256" key="2">
    <source>
        <dbReference type="ARBA" id="ARBA00022723"/>
    </source>
</evidence>
<proteinExistence type="inferred from homology"/>
<evidence type="ECO:0000313" key="9">
    <source>
        <dbReference type="EMBL" id="WOH12395.1"/>
    </source>
</evidence>
<accession>A0AAF1BAM4</accession>
<dbReference type="Pfam" id="PF04434">
    <property type="entry name" value="SWIM"/>
    <property type="match status" value="1"/>
</dbReference>
<feature type="transmembrane region" description="Helical" evidence="7">
    <location>
        <begin position="688"/>
        <end position="707"/>
    </location>
</feature>
<dbReference type="PANTHER" id="PTHR31669:SF283">
    <property type="entry name" value="PROTEIN FAR1-RELATED SEQUENCE"/>
    <property type="match status" value="1"/>
</dbReference>
<dbReference type="InterPro" id="IPR018289">
    <property type="entry name" value="MULE_transposase_dom"/>
</dbReference>
<feature type="domain" description="SWIM-type" evidence="8">
    <location>
        <begin position="501"/>
        <end position="537"/>
    </location>
</feature>
<evidence type="ECO:0000256" key="6">
    <source>
        <dbReference type="RuleBase" id="RU367018"/>
    </source>
</evidence>
<keyword evidence="2 6" id="KW-0479">Metal-binding</keyword>
<dbReference type="InterPro" id="IPR004330">
    <property type="entry name" value="FAR1_DNA_bnd_dom"/>
</dbReference>
<dbReference type="PROSITE" id="PS50966">
    <property type="entry name" value="ZF_SWIM"/>
    <property type="match status" value="1"/>
</dbReference>
<evidence type="ECO:0000256" key="3">
    <source>
        <dbReference type="ARBA" id="ARBA00022771"/>
    </source>
</evidence>
<evidence type="ECO:0000259" key="8">
    <source>
        <dbReference type="PROSITE" id="PS50966"/>
    </source>
</evidence>
<dbReference type="GO" id="GO:0005634">
    <property type="term" value="C:nucleus"/>
    <property type="evidence" value="ECO:0007669"/>
    <property type="project" value="UniProtKB-SubCell"/>
</dbReference>
<comment type="similarity">
    <text evidence="1 6">Belongs to the FHY3/FAR1 family.</text>
</comment>
<reference evidence="9" key="2">
    <citation type="submission" date="2022-03" db="EMBL/GenBank/DDBJ databases">
        <title>Draft title - Genomic analysis of global carrot germplasm unveils the trajectory of domestication and the origin of high carotenoid orange carrot.</title>
        <authorList>
            <person name="Iorizzo M."/>
            <person name="Ellison S."/>
            <person name="Senalik D."/>
            <person name="Macko-Podgorni A."/>
            <person name="Grzebelus D."/>
            <person name="Bostan H."/>
            <person name="Rolling W."/>
            <person name="Curaba J."/>
            <person name="Simon P."/>
        </authorList>
    </citation>
    <scope>NUCLEOTIDE SEQUENCE</scope>
    <source>
        <tissue evidence="9">Leaf</tissue>
    </source>
</reference>
<comment type="function">
    <text evidence="6">Putative transcription activator involved in regulating light control of development.</text>
</comment>
<keyword evidence="7" id="KW-0812">Transmembrane</keyword>
<gene>
    <name evidence="9" type="ORF">DCAR_0831898</name>
</gene>
<dbReference type="AlphaFoldDB" id="A0AAF1BAM4"/>
<dbReference type="EMBL" id="CP093350">
    <property type="protein sequence ID" value="WOH12395.1"/>
    <property type="molecule type" value="Genomic_DNA"/>
</dbReference>
<evidence type="ECO:0000256" key="7">
    <source>
        <dbReference type="SAM" id="Phobius"/>
    </source>
</evidence>
<evidence type="ECO:0000256" key="1">
    <source>
        <dbReference type="ARBA" id="ARBA00005889"/>
    </source>
</evidence>
<dbReference type="GO" id="GO:0008270">
    <property type="term" value="F:zinc ion binding"/>
    <property type="evidence" value="ECO:0007669"/>
    <property type="project" value="UniProtKB-UniRule"/>
</dbReference>
<evidence type="ECO:0000256" key="5">
    <source>
        <dbReference type="PROSITE-ProRule" id="PRU00325"/>
    </source>
</evidence>
<comment type="subcellular location">
    <subcellularLocation>
        <location evidence="6">Nucleus</location>
    </subcellularLocation>
</comment>
<dbReference type="GO" id="GO:0006355">
    <property type="term" value="P:regulation of DNA-templated transcription"/>
    <property type="evidence" value="ECO:0007669"/>
    <property type="project" value="UniProtKB-UniRule"/>
</dbReference>
<keyword evidence="10" id="KW-1185">Reference proteome</keyword>